<dbReference type="RefSeq" id="XP_007864598.1">
    <property type="nucleotide sequence ID" value="XM_007866407.1"/>
</dbReference>
<dbReference type="EMBL" id="KB469299">
    <property type="protein sequence ID" value="EPQ57513.1"/>
    <property type="molecule type" value="Genomic_DNA"/>
</dbReference>
<gene>
    <name evidence="2" type="ORF">GLOTRDRAFT_120660</name>
</gene>
<reference evidence="2 3" key="1">
    <citation type="journal article" date="2012" name="Science">
        <title>The Paleozoic origin of enzymatic lignin decomposition reconstructed from 31 fungal genomes.</title>
        <authorList>
            <person name="Floudas D."/>
            <person name="Binder M."/>
            <person name="Riley R."/>
            <person name="Barry K."/>
            <person name="Blanchette R.A."/>
            <person name="Henrissat B."/>
            <person name="Martinez A.T."/>
            <person name="Otillar R."/>
            <person name="Spatafora J.W."/>
            <person name="Yadav J.S."/>
            <person name="Aerts A."/>
            <person name="Benoit I."/>
            <person name="Boyd A."/>
            <person name="Carlson A."/>
            <person name="Copeland A."/>
            <person name="Coutinho P.M."/>
            <person name="de Vries R.P."/>
            <person name="Ferreira P."/>
            <person name="Findley K."/>
            <person name="Foster B."/>
            <person name="Gaskell J."/>
            <person name="Glotzer D."/>
            <person name="Gorecki P."/>
            <person name="Heitman J."/>
            <person name="Hesse C."/>
            <person name="Hori C."/>
            <person name="Igarashi K."/>
            <person name="Jurgens J.A."/>
            <person name="Kallen N."/>
            <person name="Kersten P."/>
            <person name="Kohler A."/>
            <person name="Kuees U."/>
            <person name="Kumar T.K.A."/>
            <person name="Kuo A."/>
            <person name="LaButti K."/>
            <person name="Larrondo L.F."/>
            <person name="Lindquist E."/>
            <person name="Ling A."/>
            <person name="Lombard V."/>
            <person name="Lucas S."/>
            <person name="Lundell T."/>
            <person name="Martin R."/>
            <person name="McLaughlin D.J."/>
            <person name="Morgenstern I."/>
            <person name="Morin E."/>
            <person name="Murat C."/>
            <person name="Nagy L.G."/>
            <person name="Nolan M."/>
            <person name="Ohm R.A."/>
            <person name="Patyshakuliyeva A."/>
            <person name="Rokas A."/>
            <person name="Ruiz-Duenas F.J."/>
            <person name="Sabat G."/>
            <person name="Salamov A."/>
            <person name="Samejima M."/>
            <person name="Schmutz J."/>
            <person name="Slot J.C."/>
            <person name="St John F."/>
            <person name="Stenlid J."/>
            <person name="Sun H."/>
            <person name="Sun S."/>
            <person name="Syed K."/>
            <person name="Tsang A."/>
            <person name="Wiebenga A."/>
            <person name="Young D."/>
            <person name="Pisabarro A."/>
            <person name="Eastwood D.C."/>
            <person name="Martin F."/>
            <person name="Cullen D."/>
            <person name="Grigoriev I.V."/>
            <person name="Hibbett D.S."/>
        </authorList>
    </citation>
    <scope>NUCLEOTIDE SEQUENCE [LARGE SCALE GENOMIC DNA]</scope>
    <source>
        <strain evidence="2 3">ATCC 11539</strain>
    </source>
</reference>
<keyword evidence="3" id="KW-1185">Reference proteome</keyword>
<feature type="region of interest" description="Disordered" evidence="1">
    <location>
        <begin position="195"/>
        <end position="220"/>
    </location>
</feature>
<sequence length="220" mass="24435">MALGIAFITVHLRRKQKSQGEDKEGTEKSSSSLFSRHKPLMRSTKCRHPEHIITPFTGRRFSVVHIAPEYSPGTETSVRPVPHQRSDGSWYFDTSGASPPASRASADPRVPEVSSQGTYHRSPRRFASQPDMRTRGRVVRPQSGHSIAPTCPPGICRSPTPSTSSECSGSSSATVEKMQERLQELREFQVRQAQVAKQRHWQRAALPPLPPLPPPPPYTP</sequence>
<evidence type="ECO:0000313" key="2">
    <source>
        <dbReference type="EMBL" id="EPQ57513.1"/>
    </source>
</evidence>
<feature type="compositionally biased region" description="Low complexity" evidence="1">
    <location>
        <begin position="158"/>
        <end position="172"/>
    </location>
</feature>
<feature type="compositionally biased region" description="Pro residues" evidence="1">
    <location>
        <begin position="207"/>
        <end position="220"/>
    </location>
</feature>
<proteinExistence type="predicted"/>
<feature type="compositionally biased region" description="Low complexity" evidence="1">
    <location>
        <begin position="95"/>
        <end position="108"/>
    </location>
</feature>
<evidence type="ECO:0000256" key="1">
    <source>
        <dbReference type="SAM" id="MobiDB-lite"/>
    </source>
</evidence>
<dbReference type="Proteomes" id="UP000030669">
    <property type="component" value="Unassembled WGS sequence"/>
</dbReference>
<dbReference type="HOGENOM" id="CLU_1256139_0_0_1"/>
<feature type="region of interest" description="Disordered" evidence="1">
    <location>
        <begin position="13"/>
        <end position="41"/>
    </location>
</feature>
<evidence type="ECO:0000313" key="3">
    <source>
        <dbReference type="Proteomes" id="UP000030669"/>
    </source>
</evidence>
<dbReference type="KEGG" id="gtr:GLOTRDRAFT_120660"/>
<feature type="compositionally biased region" description="Basic and acidic residues" evidence="1">
    <location>
        <begin position="18"/>
        <end position="27"/>
    </location>
</feature>
<dbReference type="AlphaFoldDB" id="S7QDZ5"/>
<dbReference type="GeneID" id="19300668"/>
<organism evidence="2 3">
    <name type="scientific">Gloeophyllum trabeum (strain ATCC 11539 / FP-39264 / Madison 617)</name>
    <name type="common">Brown rot fungus</name>
    <dbReference type="NCBI Taxonomy" id="670483"/>
    <lineage>
        <taxon>Eukaryota</taxon>
        <taxon>Fungi</taxon>
        <taxon>Dikarya</taxon>
        <taxon>Basidiomycota</taxon>
        <taxon>Agaricomycotina</taxon>
        <taxon>Agaricomycetes</taxon>
        <taxon>Gloeophyllales</taxon>
        <taxon>Gloeophyllaceae</taxon>
        <taxon>Gloeophyllum</taxon>
    </lineage>
</organism>
<name>S7QDZ5_GLOTA</name>
<dbReference type="OrthoDB" id="10265549at2759"/>
<accession>S7QDZ5</accession>
<feature type="region of interest" description="Disordered" evidence="1">
    <location>
        <begin position="93"/>
        <end position="178"/>
    </location>
</feature>
<protein>
    <submittedName>
        <fullName evidence="2">Uncharacterized protein</fullName>
    </submittedName>
</protein>